<evidence type="ECO:0000256" key="2">
    <source>
        <dbReference type="ARBA" id="ARBA00007651"/>
    </source>
</evidence>
<evidence type="ECO:0000313" key="12">
    <source>
        <dbReference type="Proteomes" id="UP000197138"/>
    </source>
</evidence>
<comment type="similarity">
    <text evidence="2 8">Belongs to the Casparian strip membrane proteins (CASP) family.</text>
</comment>
<dbReference type="Proteomes" id="UP000515151">
    <property type="component" value="Chromosome 2"/>
</dbReference>
<keyword evidence="13" id="KW-1185">Reference proteome</keyword>
<evidence type="ECO:0000256" key="7">
    <source>
        <dbReference type="ARBA" id="ARBA00023136"/>
    </source>
</evidence>
<protein>
    <recommendedName>
        <fullName evidence="8">CASP-like protein</fullName>
    </recommendedName>
</protein>
<accession>A0A218WGD1</accession>
<evidence type="ECO:0000313" key="14">
    <source>
        <dbReference type="RefSeq" id="XP_031379771.1"/>
    </source>
</evidence>
<keyword evidence="4 8" id="KW-1003">Cell membrane</keyword>
<dbReference type="EMBL" id="MTKT01004399">
    <property type="protein sequence ID" value="OWM71548.1"/>
    <property type="molecule type" value="Genomic_DNA"/>
</dbReference>
<feature type="compositionally biased region" description="Gly residues" evidence="9">
    <location>
        <begin position="217"/>
        <end position="231"/>
    </location>
</feature>
<feature type="region of interest" description="Disordered" evidence="9">
    <location>
        <begin position="1"/>
        <end position="168"/>
    </location>
</feature>
<proteinExistence type="inferred from homology"/>
<dbReference type="RefSeq" id="XP_031379771.1">
    <property type="nucleotide sequence ID" value="XM_031523911.1"/>
</dbReference>
<feature type="compositionally biased region" description="Pro residues" evidence="9">
    <location>
        <begin position="147"/>
        <end position="168"/>
    </location>
</feature>
<dbReference type="Proteomes" id="UP000197138">
    <property type="component" value="Unassembled WGS sequence"/>
</dbReference>
<dbReference type="GO" id="GO:0005886">
    <property type="term" value="C:plasma membrane"/>
    <property type="evidence" value="ECO:0007669"/>
    <property type="project" value="UniProtKB-SubCell"/>
</dbReference>
<evidence type="ECO:0000259" key="10">
    <source>
        <dbReference type="Pfam" id="PF04535"/>
    </source>
</evidence>
<evidence type="ECO:0000256" key="4">
    <source>
        <dbReference type="ARBA" id="ARBA00022475"/>
    </source>
</evidence>
<evidence type="ECO:0000256" key="5">
    <source>
        <dbReference type="ARBA" id="ARBA00022692"/>
    </source>
</evidence>
<name>A0A218WGD1_PUNGR</name>
<sequence>MEARPQPEEAREEEEEEEEDEGKQQKEGKQKMEEAMPQQETQELVKGKEHMEEEEEEEEEDVKHTISATTAASPPPTVASPPPSSSSNHLPNIHNDDDDSDSPPHPIDSPTSSSLSSGHSSISRLSLSSPTRDRALVAITPAERAPSKPPSPSPSPSPSSSPPAPAVPPVVVSVKRSVRDGPPPAAAVLEKVDQVAGDGPAVRQWGEEPPTTNVAGEVGGGGGGAVGGGGGRRPRPDLSILRRVRRESMVRRVQLVARVCGCLFCLVAFSVMAADKDQGWAVDSFYRYKEFRFCLAVNAIGFVYSGLQAYDLAYFSATGKHLTQNRLRPYLDFSLDQVLSYLLISATSSAATRVENWQMNWGKDKFPQMATASVAFTVLAFLSFALSSVISFYSLCTLRGS</sequence>
<reference evidence="13" key="3">
    <citation type="journal article" date="2020" name="Plant Biotechnol. J.">
        <title>The pomegranate (Punica granatum L.) draft genome dissects genetic divergence between soft- and hard-seeded cultivars.</title>
        <authorList>
            <person name="Luo X."/>
            <person name="Li H."/>
            <person name="Wu Z."/>
            <person name="Yao W."/>
            <person name="Zhao P."/>
            <person name="Cao D."/>
            <person name="Yu H."/>
            <person name="Li K."/>
            <person name="Poudel K."/>
            <person name="Zhao D."/>
            <person name="Zhang F."/>
            <person name="Xia X."/>
            <person name="Chen L."/>
            <person name="Wang Q."/>
            <person name="Jing D."/>
            <person name="Cao S."/>
        </authorList>
    </citation>
    <scope>NUCLEOTIDE SEQUENCE [LARGE SCALE GENOMIC DNA]</scope>
</reference>
<reference evidence="14" key="4">
    <citation type="submission" date="2025-04" db="UniProtKB">
        <authorList>
            <consortium name="RefSeq"/>
        </authorList>
    </citation>
    <scope>IDENTIFICATION</scope>
    <source>
        <tissue evidence="14">Leaf</tissue>
    </source>
</reference>
<comment type="caution">
    <text evidence="8">Lacks conserved residue(s) required for the propagation of feature annotation.</text>
</comment>
<evidence type="ECO:0000256" key="3">
    <source>
        <dbReference type="ARBA" id="ARBA00011489"/>
    </source>
</evidence>
<feature type="transmembrane region" description="Helical" evidence="8">
    <location>
        <begin position="255"/>
        <end position="275"/>
    </location>
</feature>
<feature type="domain" description="Casparian strip membrane protein" evidence="10">
    <location>
        <begin position="249"/>
        <end position="382"/>
    </location>
</feature>
<comment type="subunit">
    <text evidence="3 8">Homodimer and heterodimers.</text>
</comment>
<comment type="subcellular location">
    <subcellularLocation>
        <location evidence="1 8">Cell membrane</location>
        <topology evidence="1 8">Multi-pass membrane protein</topology>
    </subcellularLocation>
</comment>
<keyword evidence="5 8" id="KW-0812">Transmembrane</keyword>
<dbReference type="PANTHER" id="PTHR33573">
    <property type="entry name" value="CASP-LIKE PROTEIN 4A4"/>
    <property type="match status" value="1"/>
</dbReference>
<feature type="compositionally biased region" description="Basic and acidic residues" evidence="9">
    <location>
        <begin position="22"/>
        <end position="34"/>
    </location>
</feature>
<evidence type="ECO:0000313" key="13">
    <source>
        <dbReference type="Proteomes" id="UP000515151"/>
    </source>
</evidence>
<feature type="compositionally biased region" description="Pro residues" evidence="9">
    <location>
        <begin position="73"/>
        <end position="84"/>
    </location>
</feature>
<dbReference type="PANTHER" id="PTHR33573:SF38">
    <property type="entry name" value="CASP-LIKE PROTEIN 4A1"/>
    <property type="match status" value="1"/>
</dbReference>
<evidence type="ECO:0000256" key="9">
    <source>
        <dbReference type="SAM" id="MobiDB-lite"/>
    </source>
</evidence>
<dbReference type="InterPro" id="IPR006702">
    <property type="entry name" value="CASP_dom"/>
</dbReference>
<dbReference type="Pfam" id="PF04535">
    <property type="entry name" value="CASP_dom"/>
    <property type="match status" value="1"/>
</dbReference>
<dbReference type="GeneID" id="116194973"/>
<gene>
    <name evidence="14" type="primary">LOC116194973</name>
    <name evidence="11" type="ORF">CDL15_Pgr005735</name>
</gene>
<organism evidence="11 12">
    <name type="scientific">Punica granatum</name>
    <name type="common">Pomegranate</name>
    <dbReference type="NCBI Taxonomy" id="22663"/>
    <lineage>
        <taxon>Eukaryota</taxon>
        <taxon>Viridiplantae</taxon>
        <taxon>Streptophyta</taxon>
        <taxon>Embryophyta</taxon>
        <taxon>Tracheophyta</taxon>
        <taxon>Spermatophyta</taxon>
        <taxon>Magnoliopsida</taxon>
        <taxon>eudicotyledons</taxon>
        <taxon>Gunneridae</taxon>
        <taxon>Pentapetalae</taxon>
        <taxon>rosids</taxon>
        <taxon>malvids</taxon>
        <taxon>Myrtales</taxon>
        <taxon>Lythraceae</taxon>
        <taxon>Punica</taxon>
    </lineage>
</organism>
<reference evidence="12" key="1">
    <citation type="journal article" date="2017" name="Plant J.">
        <title>The pomegranate (Punica granatum L.) genome and the genomics of punicalagin biosynthesis.</title>
        <authorList>
            <person name="Qin G."/>
            <person name="Xu C."/>
            <person name="Ming R."/>
            <person name="Tang H."/>
            <person name="Guyot R."/>
            <person name="Kramer E.M."/>
            <person name="Hu Y."/>
            <person name="Yi X."/>
            <person name="Qi Y."/>
            <person name="Xu X."/>
            <person name="Gao Z."/>
            <person name="Pan H."/>
            <person name="Jian J."/>
            <person name="Tian Y."/>
            <person name="Yue Z."/>
            <person name="Xu Y."/>
        </authorList>
    </citation>
    <scope>NUCLEOTIDE SEQUENCE [LARGE SCALE GENOMIC DNA]</scope>
    <source>
        <strain evidence="12">cv. Dabenzi</strain>
    </source>
</reference>
<feature type="compositionally biased region" description="Acidic residues" evidence="9">
    <location>
        <begin position="10"/>
        <end position="21"/>
    </location>
</feature>
<dbReference type="OrthoDB" id="672180at2759"/>
<feature type="transmembrane region" description="Helical" evidence="8">
    <location>
        <begin position="374"/>
        <end position="396"/>
    </location>
</feature>
<feature type="compositionally biased region" description="Low complexity" evidence="9">
    <location>
        <begin position="108"/>
        <end position="129"/>
    </location>
</feature>
<feature type="region of interest" description="Disordered" evidence="9">
    <location>
        <begin position="201"/>
        <end position="236"/>
    </location>
</feature>
<dbReference type="AlphaFoldDB" id="A0A218WGD1"/>
<keyword evidence="7 8" id="KW-0472">Membrane</keyword>
<evidence type="ECO:0000313" key="11">
    <source>
        <dbReference type="EMBL" id="OWM71548.1"/>
    </source>
</evidence>
<evidence type="ECO:0000256" key="6">
    <source>
        <dbReference type="ARBA" id="ARBA00022989"/>
    </source>
</evidence>
<feature type="transmembrane region" description="Helical" evidence="8">
    <location>
        <begin position="295"/>
        <end position="317"/>
    </location>
</feature>
<evidence type="ECO:0000256" key="1">
    <source>
        <dbReference type="ARBA" id="ARBA00004651"/>
    </source>
</evidence>
<evidence type="ECO:0000256" key="8">
    <source>
        <dbReference type="RuleBase" id="RU361233"/>
    </source>
</evidence>
<reference evidence="11" key="2">
    <citation type="submission" date="2017-06" db="EMBL/GenBank/DDBJ databases">
        <title>The pomegranate genome and the genomics of punicalagin biosynthesis.</title>
        <authorList>
            <person name="Xu C."/>
        </authorList>
    </citation>
    <scope>NUCLEOTIDE SEQUENCE [LARGE SCALE GENOMIC DNA]</scope>
    <source>
        <tissue evidence="11">Fresh leaf</tissue>
    </source>
</reference>
<keyword evidence="6 8" id="KW-1133">Transmembrane helix</keyword>